<dbReference type="GO" id="GO:0000973">
    <property type="term" value="P:post-transcriptional tethering of RNA polymerase II gene DNA at nuclear periphery"/>
    <property type="evidence" value="ECO:0007669"/>
    <property type="project" value="TreeGrafter"/>
</dbReference>
<keyword evidence="6 8" id="KW-0906">Nuclear pore complex</keyword>
<keyword evidence="8" id="KW-0472">Membrane</keyword>
<keyword evidence="5 8" id="KW-0811">Translocation</keyword>
<dbReference type="GO" id="GO:0031965">
    <property type="term" value="C:nuclear membrane"/>
    <property type="evidence" value="ECO:0007669"/>
    <property type="project" value="UniProtKB-SubCell"/>
</dbReference>
<protein>
    <recommendedName>
        <fullName evidence="8">Nuclear pore complex protein</fullName>
    </recommendedName>
</protein>
<evidence type="ECO:0000256" key="3">
    <source>
        <dbReference type="ARBA" id="ARBA00022816"/>
    </source>
</evidence>
<evidence type="ECO:0000256" key="1">
    <source>
        <dbReference type="ARBA" id="ARBA00009510"/>
    </source>
</evidence>
<evidence type="ECO:0000256" key="8">
    <source>
        <dbReference type="RuleBase" id="RU365072"/>
    </source>
</evidence>
<dbReference type="EMBL" id="BGZK01000294">
    <property type="protein sequence ID" value="GBP34777.1"/>
    <property type="molecule type" value="Genomic_DNA"/>
</dbReference>
<comment type="subunit">
    <text evidence="8">Part of the nuclear pore complex (NPC).</text>
</comment>
<evidence type="ECO:0000256" key="5">
    <source>
        <dbReference type="ARBA" id="ARBA00023010"/>
    </source>
</evidence>
<name>A0A4C1V918_EUMVA</name>
<keyword evidence="3" id="KW-0509">mRNA transport</keyword>
<gene>
    <name evidence="9" type="primary">Nup107</name>
    <name evidence="9" type="ORF">EVAR_21841_1</name>
</gene>
<evidence type="ECO:0000256" key="2">
    <source>
        <dbReference type="ARBA" id="ARBA00022448"/>
    </source>
</evidence>
<comment type="subcellular location">
    <subcellularLocation>
        <location evidence="8">Nucleus</location>
        <location evidence="8">Nuclear pore complex</location>
    </subcellularLocation>
    <subcellularLocation>
        <location evidence="8">Nucleus membrane</location>
    </subcellularLocation>
</comment>
<dbReference type="Gene3D" id="1.10.3450.20">
    <property type="match status" value="1"/>
</dbReference>
<dbReference type="GO" id="GO:0006406">
    <property type="term" value="P:mRNA export from nucleus"/>
    <property type="evidence" value="ECO:0007669"/>
    <property type="project" value="TreeGrafter"/>
</dbReference>
<dbReference type="Pfam" id="PF04121">
    <property type="entry name" value="Nup84_Nup100"/>
    <property type="match status" value="1"/>
</dbReference>
<dbReference type="InterPro" id="IPR007252">
    <property type="entry name" value="Nup84/Nup107"/>
</dbReference>
<evidence type="ECO:0000256" key="4">
    <source>
        <dbReference type="ARBA" id="ARBA00022927"/>
    </source>
</evidence>
<dbReference type="Gene3D" id="1.20.190.50">
    <property type="match status" value="1"/>
</dbReference>
<keyword evidence="2 8" id="KW-0813">Transport</keyword>
<comment type="function">
    <text evidence="8">Functions as a component of the nuclear pore complex (NPC).</text>
</comment>
<proteinExistence type="inferred from homology"/>
<accession>A0A4C1V918</accession>
<keyword evidence="4" id="KW-0653">Protein transport</keyword>
<reference evidence="9 10" key="1">
    <citation type="journal article" date="2019" name="Commun. Biol.">
        <title>The bagworm genome reveals a unique fibroin gene that provides high tensile strength.</title>
        <authorList>
            <person name="Kono N."/>
            <person name="Nakamura H."/>
            <person name="Ohtoshi R."/>
            <person name="Tomita M."/>
            <person name="Numata K."/>
            <person name="Arakawa K."/>
        </authorList>
    </citation>
    <scope>NUCLEOTIDE SEQUENCE [LARGE SCALE GENOMIC DNA]</scope>
</reference>
<dbReference type="AlphaFoldDB" id="A0A4C1V918"/>
<sequence length="839" mass="96055">MNLDKSLQLHSTYQSPFRNKRSRQILQREDTLNLSPILSDTSLFKTFNDTSLRQVLDETSVLVANTNTGDGLDEMFFEIIQSSKHSNITDTVLRLCQACRDSFEIVEPWNRYNLDNCWLAEEANTWRLLYVLYTDSVSEHPNGLNTLTSEPVLSQQTLVNSLFESDAEVRLLQLLVNWLESSASYQEEATKSSVPVISNNVHWGNTLHQLLVGNSLFNKETNKIMVTCIDPDAPRRQKKVIHSDDQQDDSDLCKKIFTQVRCGKFTEAISLCVSAGQAWRGTVLQGYRLLHYFCEENSITYDISGNPNRDLWKWCCLGIANNQSENIHYRATVGILCGHLPSTLPACQGNWEDLLWAHLKVQVEGKIDKFLKEHHSTVYANTTPSEVLELLQTDFHVEELSLQQIFHAVNALMDGKQESQYQTCQRYLMLGHIRSIIEDSLIWIENTEHKFIRFLAHLILVLRQMGKDPQHDIGNKVLESYVHELIKKLKNGSIDCPELITYYISTVPPESQVLLFADLMDRIEKKECRKEVVRAGVIAGIDIAAAARLAIKKAILAVQEGYGNVHITYTQTSSSENDKSLVNKVITSLEWLALQSNQVQEALWLSNAMIRTFIFINNTDAASETLLSLNNMFPSFVSKVPPNSSELREHLCLKAYIEALDGFTSWYRHFISGQPKEVEPIPSDATFSDKVHHEQRCAQVEQLKARWQNTVTHQSRYTKNLFYNVLKFPGGWLQDDHDGVLSDNFSINEKEERTKQLDTLRRLCIPEIAILMLKILQSNSDIECHKEALKLCDLIAAENRLLYRVFTKEKLMEILERVKESALFLLEKGLDMFGYPLED</sequence>
<evidence type="ECO:0000256" key="7">
    <source>
        <dbReference type="ARBA" id="ARBA00023242"/>
    </source>
</evidence>
<dbReference type="GO" id="GO:0031080">
    <property type="term" value="C:nuclear pore outer ring"/>
    <property type="evidence" value="ECO:0007669"/>
    <property type="project" value="TreeGrafter"/>
</dbReference>
<evidence type="ECO:0000313" key="10">
    <source>
        <dbReference type="Proteomes" id="UP000299102"/>
    </source>
</evidence>
<dbReference type="STRING" id="151549.A0A4C1V918"/>
<dbReference type="OrthoDB" id="3098at2759"/>
<evidence type="ECO:0000256" key="6">
    <source>
        <dbReference type="ARBA" id="ARBA00023132"/>
    </source>
</evidence>
<comment type="similarity">
    <text evidence="1 8">Belongs to the nucleoporin Nup84/Nup107 family.</text>
</comment>
<dbReference type="PANTHER" id="PTHR13003:SF2">
    <property type="entry name" value="NUCLEAR PORE COMPLEX PROTEIN NUP107"/>
    <property type="match status" value="1"/>
</dbReference>
<dbReference type="GO" id="GO:0006606">
    <property type="term" value="P:protein import into nucleus"/>
    <property type="evidence" value="ECO:0007669"/>
    <property type="project" value="TreeGrafter"/>
</dbReference>
<keyword evidence="10" id="KW-1185">Reference proteome</keyword>
<dbReference type="Proteomes" id="UP000299102">
    <property type="component" value="Unassembled WGS sequence"/>
</dbReference>
<keyword evidence="7 8" id="KW-0539">Nucleus</keyword>
<comment type="caution">
    <text evidence="9">The sequence shown here is derived from an EMBL/GenBank/DDBJ whole genome shotgun (WGS) entry which is preliminary data.</text>
</comment>
<dbReference type="GO" id="GO:0017056">
    <property type="term" value="F:structural constituent of nuclear pore"/>
    <property type="evidence" value="ECO:0007669"/>
    <property type="project" value="UniProtKB-UniRule"/>
</dbReference>
<evidence type="ECO:0000313" key="9">
    <source>
        <dbReference type="EMBL" id="GBP34777.1"/>
    </source>
</evidence>
<organism evidence="9 10">
    <name type="scientific">Eumeta variegata</name>
    <name type="common">Bagworm moth</name>
    <name type="synonym">Eumeta japonica</name>
    <dbReference type="NCBI Taxonomy" id="151549"/>
    <lineage>
        <taxon>Eukaryota</taxon>
        <taxon>Metazoa</taxon>
        <taxon>Ecdysozoa</taxon>
        <taxon>Arthropoda</taxon>
        <taxon>Hexapoda</taxon>
        <taxon>Insecta</taxon>
        <taxon>Pterygota</taxon>
        <taxon>Neoptera</taxon>
        <taxon>Endopterygota</taxon>
        <taxon>Lepidoptera</taxon>
        <taxon>Glossata</taxon>
        <taxon>Ditrysia</taxon>
        <taxon>Tineoidea</taxon>
        <taxon>Psychidae</taxon>
        <taxon>Oiketicinae</taxon>
        <taxon>Eumeta</taxon>
    </lineage>
</organism>
<dbReference type="PANTHER" id="PTHR13003">
    <property type="entry name" value="NUP107-RELATED"/>
    <property type="match status" value="1"/>
</dbReference>